<keyword evidence="2" id="KW-1185">Reference proteome</keyword>
<accession>A0ABW2N279</accession>
<gene>
    <name evidence="1" type="ORF">ACFQO6_12295</name>
</gene>
<comment type="caution">
    <text evidence="1">The sequence shown here is derived from an EMBL/GenBank/DDBJ whole genome shotgun (WGS) entry which is preliminary data.</text>
</comment>
<evidence type="ECO:0000313" key="1">
    <source>
        <dbReference type="EMBL" id="MFC7361053.1"/>
    </source>
</evidence>
<evidence type="ECO:0000313" key="2">
    <source>
        <dbReference type="Proteomes" id="UP001596524"/>
    </source>
</evidence>
<dbReference type="Proteomes" id="UP001596524">
    <property type="component" value="Unassembled WGS sequence"/>
</dbReference>
<sequence>MLLTLADGSQAALEVTSHSAEGVQLRDAILGAENNQWPNPGSWYWRADIGSPRDIPELRERYDRIVRYCEDRGITQTGVLYPWEHQDPDIAWLLKSSVELWGSPDLTTSADGSPYAFEVLPPGGGGAVDVELAGLASVIEAVLSEPNQVRHIDKLNRATGMQKHLFLILGEGALPFEQWAGLMRTPPVIPTVPLTLSPGLDVLWFVSSFSHNLYRFGSSGWEMYPLP</sequence>
<proteinExistence type="predicted"/>
<protein>
    <submittedName>
        <fullName evidence="1">Uncharacterized protein</fullName>
    </submittedName>
</protein>
<organism evidence="1 2">
    <name type="scientific">Nocardioides astragali</name>
    <dbReference type="NCBI Taxonomy" id="1776736"/>
    <lineage>
        <taxon>Bacteria</taxon>
        <taxon>Bacillati</taxon>
        <taxon>Actinomycetota</taxon>
        <taxon>Actinomycetes</taxon>
        <taxon>Propionibacteriales</taxon>
        <taxon>Nocardioidaceae</taxon>
        <taxon>Nocardioides</taxon>
    </lineage>
</organism>
<reference evidence="2" key="1">
    <citation type="journal article" date="2019" name="Int. J. Syst. Evol. Microbiol.">
        <title>The Global Catalogue of Microorganisms (GCM) 10K type strain sequencing project: providing services to taxonomists for standard genome sequencing and annotation.</title>
        <authorList>
            <consortium name="The Broad Institute Genomics Platform"/>
            <consortium name="The Broad Institute Genome Sequencing Center for Infectious Disease"/>
            <person name="Wu L."/>
            <person name="Ma J."/>
        </authorList>
    </citation>
    <scope>NUCLEOTIDE SEQUENCE [LARGE SCALE GENOMIC DNA]</scope>
    <source>
        <strain evidence="2">FCH27</strain>
    </source>
</reference>
<dbReference type="EMBL" id="JBHTCH010000014">
    <property type="protein sequence ID" value="MFC7361053.1"/>
    <property type="molecule type" value="Genomic_DNA"/>
</dbReference>
<dbReference type="RefSeq" id="WP_255888429.1">
    <property type="nucleotide sequence ID" value="NZ_JAFMZM010000001.1"/>
</dbReference>
<name>A0ABW2N279_9ACTN</name>